<dbReference type="EMBL" id="JAUHHV010000008">
    <property type="protein sequence ID" value="KAK1415546.1"/>
    <property type="molecule type" value="Genomic_DNA"/>
</dbReference>
<evidence type="ECO:0000313" key="1">
    <source>
        <dbReference type="EMBL" id="KAK1415546.1"/>
    </source>
</evidence>
<reference evidence="1" key="1">
    <citation type="journal article" date="2023" name="bioRxiv">
        <title>Improved chromosome-level genome assembly for marigold (Tagetes erecta).</title>
        <authorList>
            <person name="Jiang F."/>
            <person name="Yuan L."/>
            <person name="Wang S."/>
            <person name="Wang H."/>
            <person name="Xu D."/>
            <person name="Wang A."/>
            <person name="Fan W."/>
        </authorList>
    </citation>
    <scope>NUCLEOTIDE SEQUENCE</scope>
    <source>
        <strain evidence="1">WSJ</strain>
        <tissue evidence="1">Leaf</tissue>
    </source>
</reference>
<accession>A0AAD8NP36</accession>
<organism evidence="1 2">
    <name type="scientific">Tagetes erecta</name>
    <name type="common">African marigold</name>
    <dbReference type="NCBI Taxonomy" id="13708"/>
    <lineage>
        <taxon>Eukaryota</taxon>
        <taxon>Viridiplantae</taxon>
        <taxon>Streptophyta</taxon>
        <taxon>Embryophyta</taxon>
        <taxon>Tracheophyta</taxon>
        <taxon>Spermatophyta</taxon>
        <taxon>Magnoliopsida</taxon>
        <taxon>eudicotyledons</taxon>
        <taxon>Gunneridae</taxon>
        <taxon>Pentapetalae</taxon>
        <taxon>asterids</taxon>
        <taxon>campanulids</taxon>
        <taxon>Asterales</taxon>
        <taxon>Asteraceae</taxon>
        <taxon>Asteroideae</taxon>
        <taxon>Heliantheae alliance</taxon>
        <taxon>Tageteae</taxon>
        <taxon>Tagetes</taxon>
    </lineage>
</organism>
<name>A0AAD8NP36_TARER</name>
<dbReference type="Proteomes" id="UP001229421">
    <property type="component" value="Unassembled WGS sequence"/>
</dbReference>
<protein>
    <submittedName>
        <fullName evidence="1">Uncharacterized protein</fullName>
    </submittedName>
</protein>
<sequence length="91" mass="10868">MDYMIMFMLPNFVWCYDYALLVLLFFLGFHLNCYVLTASVPSCSHFLHFYWGCQFPTLHETRPKHDTKVISDIHSEKPNEEIALFILKLQF</sequence>
<proteinExistence type="predicted"/>
<dbReference type="AlphaFoldDB" id="A0AAD8NP36"/>
<comment type="caution">
    <text evidence="1">The sequence shown here is derived from an EMBL/GenBank/DDBJ whole genome shotgun (WGS) entry which is preliminary data.</text>
</comment>
<evidence type="ECO:0000313" key="2">
    <source>
        <dbReference type="Proteomes" id="UP001229421"/>
    </source>
</evidence>
<gene>
    <name evidence="1" type="ORF">QVD17_31329</name>
</gene>
<keyword evidence="2" id="KW-1185">Reference proteome</keyword>